<dbReference type="InterPro" id="IPR006151">
    <property type="entry name" value="Shikm_DH/Glu-tRNA_Rdtase"/>
</dbReference>
<dbReference type="RefSeq" id="WP_110938423.1">
    <property type="nucleotide sequence ID" value="NZ_KZ614147.1"/>
</dbReference>
<proteinExistence type="predicted"/>
<dbReference type="Pfam" id="PF09130">
    <property type="entry name" value="DUF1932"/>
    <property type="match status" value="1"/>
</dbReference>
<organism evidence="3 4">
    <name type="scientific">Salipaludibacillus neizhouensis</name>
    <dbReference type="NCBI Taxonomy" id="885475"/>
    <lineage>
        <taxon>Bacteria</taxon>
        <taxon>Bacillati</taxon>
        <taxon>Bacillota</taxon>
        <taxon>Bacilli</taxon>
        <taxon>Bacillales</taxon>
        <taxon>Bacillaceae</taxon>
    </lineage>
</organism>
<sequence>MKIGFIGFGEAAYHITRGLLTEGIKDIRAFDINVDHPSLGFVIKNRVEELGITLDKSLENLIKNSDVVICATSAKYAIKIAKEAAEFLTNSMIYVDMNATSPMVQKEIEEITQDRCKFVDAAVVESIPTFQHKVPILVSGSGADEFIEISKKYGMDVLKISDEAGSASAIKVARSTFMKGLTTLLIESLVISKKYNVDNFIMESLNNTLTGKHLTITAKNLLTRTALHAERRVAEMDDVIKTLEESDVNALMSHATKAKLSYIAEMKLNEHFNFEEPKDYGDVVEAIIKLDK</sequence>
<accession>A0A3A9KJY0</accession>
<dbReference type="Gene3D" id="3.40.50.720">
    <property type="entry name" value="NAD(P)-binding Rossmann-like Domain"/>
    <property type="match status" value="1"/>
</dbReference>
<comment type="caution">
    <text evidence="3">The sequence shown here is derived from an EMBL/GenBank/DDBJ whole genome shotgun (WGS) entry which is preliminary data.</text>
</comment>
<feature type="domain" description="Quinate/shikimate 5-dehydrogenase/glutamyl-tRNA reductase" evidence="1">
    <location>
        <begin position="2"/>
        <end position="120"/>
    </location>
</feature>
<dbReference type="SUPFAM" id="SSF51735">
    <property type="entry name" value="NAD(P)-binding Rossmann-fold domains"/>
    <property type="match status" value="1"/>
</dbReference>
<name>A0A3A9KJY0_9BACI</name>
<dbReference type="Proteomes" id="UP000281498">
    <property type="component" value="Unassembled WGS sequence"/>
</dbReference>
<dbReference type="InterPro" id="IPR036291">
    <property type="entry name" value="NAD(P)-bd_dom_sf"/>
</dbReference>
<keyword evidence="4" id="KW-1185">Reference proteome</keyword>
<gene>
    <name evidence="3" type="ORF">CR203_06205</name>
</gene>
<reference evidence="3 4" key="1">
    <citation type="submission" date="2017-10" db="EMBL/GenBank/DDBJ databases">
        <title>Bacillus sp. nov., a halophilic bacterium isolated from a Keqin Lake.</title>
        <authorList>
            <person name="Wang H."/>
        </authorList>
    </citation>
    <scope>NUCLEOTIDE SEQUENCE [LARGE SCALE GENOMIC DNA]</scope>
    <source>
        <strain evidence="3 4">KCTC 13187</strain>
    </source>
</reference>
<dbReference type="InterPro" id="IPR015814">
    <property type="entry name" value="Pgluconate_DH_NAD-bd_C"/>
</dbReference>
<evidence type="ECO:0000259" key="2">
    <source>
        <dbReference type="Pfam" id="PF09130"/>
    </source>
</evidence>
<evidence type="ECO:0000313" key="4">
    <source>
        <dbReference type="Proteomes" id="UP000281498"/>
    </source>
</evidence>
<evidence type="ECO:0000313" key="3">
    <source>
        <dbReference type="EMBL" id="RKL68085.1"/>
    </source>
</evidence>
<dbReference type="OrthoDB" id="4333at2"/>
<dbReference type="EMBL" id="PDOE01000002">
    <property type="protein sequence ID" value="RKL68085.1"/>
    <property type="molecule type" value="Genomic_DNA"/>
</dbReference>
<protein>
    <recommendedName>
        <fullName evidence="5">Phosphogluconate dehydrogenase</fullName>
    </recommendedName>
</protein>
<dbReference type="Gene3D" id="1.10.1040.10">
    <property type="entry name" value="N-(1-d-carboxylethyl)-l-norvaline Dehydrogenase, domain 2"/>
    <property type="match status" value="1"/>
</dbReference>
<evidence type="ECO:0008006" key="5">
    <source>
        <dbReference type="Google" id="ProtNLM"/>
    </source>
</evidence>
<dbReference type="AlphaFoldDB" id="A0A3A9KJY0"/>
<feature type="domain" description="Phosphogluconate dehydrogenase NAD-binding putative C-terminal" evidence="2">
    <location>
        <begin position="194"/>
        <end position="260"/>
    </location>
</feature>
<evidence type="ECO:0000259" key="1">
    <source>
        <dbReference type="Pfam" id="PF01488"/>
    </source>
</evidence>
<dbReference type="SUPFAM" id="SSF48179">
    <property type="entry name" value="6-phosphogluconate dehydrogenase C-terminal domain-like"/>
    <property type="match status" value="1"/>
</dbReference>
<dbReference type="Pfam" id="PF01488">
    <property type="entry name" value="Shikimate_DH"/>
    <property type="match status" value="1"/>
</dbReference>
<dbReference type="InterPro" id="IPR013328">
    <property type="entry name" value="6PGD_dom2"/>
</dbReference>
<dbReference type="InterPro" id="IPR008927">
    <property type="entry name" value="6-PGluconate_DH-like_C_sf"/>
</dbReference>